<protein>
    <submittedName>
        <fullName evidence="1">Uncharacterized protein</fullName>
    </submittedName>
</protein>
<proteinExistence type="predicted"/>
<evidence type="ECO:0000313" key="2">
    <source>
        <dbReference type="Proteomes" id="UP000366065"/>
    </source>
</evidence>
<dbReference type="RefSeq" id="WP_281354671.1">
    <property type="nucleotide sequence ID" value="NZ_CABPRV010000013.1"/>
</dbReference>
<sequence length="41" mass="4363">MRPQDDDARGGAWPAGGTYRVETIARPAYPAGADLTAFPSR</sequence>
<comment type="caution">
    <text evidence="1">The sequence shown here is derived from an EMBL/GenBank/DDBJ whole genome shotgun (WGS) entry which is preliminary data.</text>
</comment>
<reference evidence="1 2" key="1">
    <citation type="submission" date="2019-08" db="EMBL/GenBank/DDBJ databases">
        <authorList>
            <person name="Peeters C."/>
        </authorList>
    </citation>
    <scope>NUCLEOTIDE SEQUENCE [LARGE SCALE GENOMIC DNA]</scope>
    <source>
        <strain evidence="1 2">LMG 20602</strain>
    </source>
</reference>
<organism evidence="1 2">
    <name type="scientific">Pandoraea capi</name>
    <dbReference type="NCBI Taxonomy" id="2508286"/>
    <lineage>
        <taxon>Bacteria</taxon>
        <taxon>Pseudomonadati</taxon>
        <taxon>Pseudomonadota</taxon>
        <taxon>Betaproteobacteria</taxon>
        <taxon>Burkholderiales</taxon>
        <taxon>Burkholderiaceae</taxon>
        <taxon>Pandoraea</taxon>
    </lineage>
</organism>
<dbReference type="EMBL" id="CABPRV010000013">
    <property type="protein sequence ID" value="VVE47527.1"/>
    <property type="molecule type" value="Genomic_DNA"/>
</dbReference>
<name>A0ABY6WD45_9BURK</name>
<gene>
    <name evidence="1" type="ORF">PCA20602_04501</name>
</gene>
<evidence type="ECO:0000313" key="1">
    <source>
        <dbReference type="EMBL" id="VVE47527.1"/>
    </source>
</evidence>
<accession>A0ABY6WD45</accession>
<keyword evidence="2" id="KW-1185">Reference proteome</keyword>
<dbReference type="Proteomes" id="UP000366065">
    <property type="component" value="Unassembled WGS sequence"/>
</dbReference>